<organism evidence="3 4">
    <name type="scientific">Pseudobutyrivibrio ruminis</name>
    <dbReference type="NCBI Taxonomy" id="46206"/>
    <lineage>
        <taxon>Bacteria</taxon>
        <taxon>Bacillati</taxon>
        <taxon>Bacillota</taxon>
        <taxon>Clostridia</taxon>
        <taxon>Lachnospirales</taxon>
        <taxon>Lachnospiraceae</taxon>
        <taxon>Pseudobutyrivibrio</taxon>
    </lineage>
</organism>
<dbReference type="PROSITE" id="PS51257">
    <property type="entry name" value="PROKAR_LIPOPROTEIN"/>
    <property type="match status" value="1"/>
</dbReference>
<feature type="compositionally biased region" description="Gly residues" evidence="1">
    <location>
        <begin position="454"/>
        <end position="473"/>
    </location>
</feature>
<feature type="chain" id="PRO_5010234816" description="Tannase" evidence="2">
    <location>
        <begin position="23"/>
        <end position="752"/>
    </location>
</feature>
<name>A0A1H7K027_9FIRM</name>
<reference evidence="4" key="1">
    <citation type="submission" date="2016-10" db="EMBL/GenBank/DDBJ databases">
        <authorList>
            <person name="Varghese N."/>
        </authorList>
    </citation>
    <scope>NUCLEOTIDE SEQUENCE [LARGE SCALE GENOMIC DNA]</scope>
    <source>
        <strain evidence="4">ACV-9</strain>
    </source>
</reference>
<feature type="signal peptide" evidence="2">
    <location>
        <begin position="1"/>
        <end position="22"/>
    </location>
</feature>
<dbReference type="Proteomes" id="UP000182321">
    <property type="component" value="Unassembled WGS sequence"/>
</dbReference>
<gene>
    <name evidence="3" type="ORF">SAMN02910377_01824</name>
</gene>
<dbReference type="InterPro" id="IPR029058">
    <property type="entry name" value="AB_hydrolase_fold"/>
</dbReference>
<evidence type="ECO:0008006" key="5">
    <source>
        <dbReference type="Google" id="ProtNLM"/>
    </source>
</evidence>
<protein>
    <recommendedName>
        <fullName evidence="5">Tannase</fullName>
    </recommendedName>
</protein>
<evidence type="ECO:0000313" key="3">
    <source>
        <dbReference type="EMBL" id="SEK79337.1"/>
    </source>
</evidence>
<dbReference type="EMBL" id="FNZX01000011">
    <property type="protein sequence ID" value="SEK79337.1"/>
    <property type="molecule type" value="Genomic_DNA"/>
</dbReference>
<keyword evidence="2" id="KW-0732">Signal</keyword>
<dbReference type="Gene3D" id="3.40.50.1820">
    <property type="entry name" value="alpha/beta hydrolase"/>
    <property type="match status" value="2"/>
</dbReference>
<dbReference type="SUPFAM" id="SSF53474">
    <property type="entry name" value="alpha/beta-Hydrolases"/>
    <property type="match status" value="1"/>
</dbReference>
<dbReference type="RefSeq" id="WP_074791226.1">
    <property type="nucleotide sequence ID" value="NZ_FNZX01000011.1"/>
</dbReference>
<evidence type="ECO:0000256" key="1">
    <source>
        <dbReference type="SAM" id="MobiDB-lite"/>
    </source>
</evidence>
<accession>A0A1H7K027</accession>
<sequence>MKKRFVSFLMVAAMATSMVACGSTTDTTTEVTAEATSSETSEEQAYIEETLNLANNDEVTWSYDSEADAWIMSIVSAVAYPEIEDEQGVSVCVPGAYVTGIDTDGDGEADVTASSYSDAVNGTLVIDYEAEIVSSNGQVYTAATAPVIVNTGAAGYSSSTNTEAATTYASEGYINMSCGNRGKNDTVTDEDGNEYYTGDAPSCLVDQKNAIRFVKYNILLGNLPGSTEYFVSTGGSGGGAHATMVAATGNNSDFYDYEIEAGAVGVYQNEDGSYSTTVTIDGTSYEISDGVWGCMAYSAITSLYEADMALAFEYYMDTDYDFGTEFKEQLAEYLSEEYMEYINEQNLSVNEADVQLDINGDGDMTDTISLTIEYDEEKYADTNGYGGTYVDFYLAEFVSNLQWYLDNLDYAEGWTWFDEDGNALSDEEVAAMTSEDKAEAFIEGRYAKSSSGGDMMGGPGEGAPEGAGPGGDMEGASEGASPDGASSDGESEESSDRSFDNSDVAANSAGDTMDVGTPDEGTTQSAGTTTDSANYSTYEEMLESYQEDIAEIQAGDKYGNNIVDLYNPLNYIGDEDTDDATWVRILCGASEGDISMFNSLNLQIAMLSAGIDATIDWQWDGGHVPSEILGDSLSYYVDKMYGEYVDGAETITKAEAETQTENGDATEATGTDISSWVDYSDTSSVSFTVADAVSYRTQGASKTVPGFDVMDYGQEDYVFGDSDSDARHWSEKLLEVLEEHADVLAELFNSGN</sequence>
<keyword evidence="4" id="KW-1185">Reference proteome</keyword>
<dbReference type="AlphaFoldDB" id="A0A1H7K027"/>
<evidence type="ECO:0000256" key="2">
    <source>
        <dbReference type="SAM" id="SignalP"/>
    </source>
</evidence>
<proteinExistence type="predicted"/>
<evidence type="ECO:0000313" key="4">
    <source>
        <dbReference type="Proteomes" id="UP000182321"/>
    </source>
</evidence>
<feature type="compositionally biased region" description="Polar residues" evidence="1">
    <location>
        <begin position="520"/>
        <end position="534"/>
    </location>
</feature>
<feature type="region of interest" description="Disordered" evidence="1">
    <location>
        <begin position="448"/>
        <end position="534"/>
    </location>
</feature>
<feature type="compositionally biased region" description="Low complexity" evidence="1">
    <location>
        <begin position="474"/>
        <end position="488"/>
    </location>
</feature>